<evidence type="ECO:0000256" key="1">
    <source>
        <dbReference type="SAM" id="MobiDB-lite"/>
    </source>
</evidence>
<dbReference type="Proteomes" id="UP000786811">
    <property type="component" value="Unassembled WGS sequence"/>
</dbReference>
<feature type="compositionally biased region" description="Basic and acidic residues" evidence="1">
    <location>
        <begin position="46"/>
        <end position="57"/>
    </location>
</feature>
<comment type="caution">
    <text evidence="2">The sequence shown here is derived from an EMBL/GenBank/DDBJ whole genome shotgun (WGS) entry which is preliminary data.</text>
</comment>
<protein>
    <submittedName>
        <fullName evidence="2">Uncharacterized protein</fullName>
    </submittedName>
</protein>
<keyword evidence="3" id="KW-1185">Reference proteome</keyword>
<sequence>MAHHLRPTRQYKSFGRRKVKVISEDMWVQWPRRNICEYNRNTTGSRDTRSEHQREKSPLPLSLPPPHYIILYSTLYGVYDRYSIPADELGACGQ</sequence>
<dbReference type="AlphaFoldDB" id="A0A8J2HMP3"/>
<name>A0A8J2HMP3_COTCN</name>
<accession>A0A8J2HMP3</accession>
<feature type="region of interest" description="Disordered" evidence="1">
    <location>
        <begin position="39"/>
        <end position="60"/>
    </location>
</feature>
<gene>
    <name evidence="2" type="ORF">HICCMSTLAB_LOCUS11141</name>
</gene>
<proteinExistence type="predicted"/>
<evidence type="ECO:0000313" key="3">
    <source>
        <dbReference type="Proteomes" id="UP000786811"/>
    </source>
</evidence>
<reference evidence="2" key="1">
    <citation type="submission" date="2021-04" db="EMBL/GenBank/DDBJ databases">
        <authorList>
            <person name="Chebbi M.A.C M."/>
        </authorList>
    </citation>
    <scope>NUCLEOTIDE SEQUENCE</scope>
</reference>
<organism evidence="2 3">
    <name type="scientific">Cotesia congregata</name>
    <name type="common">Parasitoid wasp</name>
    <name type="synonym">Apanteles congregatus</name>
    <dbReference type="NCBI Taxonomy" id="51543"/>
    <lineage>
        <taxon>Eukaryota</taxon>
        <taxon>Metazoa</taxon>
        <taxon>Ecdysozoa</taxon>
        <taxon>Arthropoda</taxon>
        <taxon>Hexapoda</taxon>
        <taxon>Insecta</taxon>
        <taxon>Pterygota</taxon>
        <taxon>Neoptera</taxon>
        <taxon>Endopterygota</taxon>
        <taxon>Hymenoptera</taxon>
        <taxon>Apocrita</taxon>
        <taxon>Ichneumonoidea</taxon>
        <taxon>Braconidae</taxon>
        <taxon>Microgastrinae</taxon>
        <taxon>Cotesia</taxon>
    </lineage>
</organism>
<evidence type="ECO:0000313" key="2">
    <source>
        <dbReference type="EMBL" id="CAG5102702.1"/>
    </source>
</evidence>
<dbReference type="EMBL" id="CAJNRD030001123">
    <property type="protein sequence ID" value="CAG5102702.1"/>
    <property type="molecule type" value="Genomic_DNA"/>
</dbReference>